<evidence type="ECO:0000256" key="2">
    <source>
        <dbReference type="ARBA" id="ARBA00004141"/>
    </source>
</evidence>
<reference evidence="14 15" key="1">
    <citation type="submission" date="2019-02" db="EMBL/GenBank/DDBJ databases">
        <title>Genomic Encyclopedia of Type Strains, Phase IV (KMG-IV): sequencing the most valuable type-strain genomes for metagenomic binning, comparative biology and taxonomic classification.</title>
        <authorList>
            <person name="Goeker M."/>
        </authorList>
    </citation>
    <scope>NUCLEOTIDE SEQUENCE [LARGE SCALE GENOMIC DNA]</scope>
    <source>
        <strain evidence="14 15">DSM 19570</strain>
    </source>
</reference>
<protein>
    <recommendedName>
        <fullName evidence="3">histidine kinase</fullName>
        <ecNumber evidence="3">2.7.13.3</ecNumber>
    </recommendedName>
</protein>
<dbReference type="InterPro" id="IPR003661">
    <property type="entry name" value="HisK_dim/P_dom"/>
</dbReference>
<name>A0A4Q7W054_9BURK</name>
<evidence type="ECO:0000259" key="13">
    <source>
        <dbReference type="PROSITE" id="PS50109"/>
    </source>
</evidence>
<evidence type="ECO:0000256" key="7">
    <source>
        <dbReference type="ARBA" id="ARBA00022741"/>
    </source>
</evidence>
<keyword evidence="11" id="KW-0902">Two-component regulatory system</keyword>
<gene>
    <name evidence="14" type="ORF">EV670_0555</name>
</gene>
<evidence type="ECO:0000313" key="15">
    <source>
        <dbReference type="Proteomes" id="UP000293671"/>
    </source>
</evidence>
<evidence type="ECO:0000256" key="10">
    <source>
        <dbReference type="ARBA" id="ARBA00022989"/>
    </source>
</evidence>
<dbReference type="GO" id="GO:0000155">
    <property type="term" value="F:phosphorelay sensor kinase activity"/>
    <property type="evidence" value="ECO:0007669"/>
    <property type="project" value="InterPro"/>
</dbReference>
<dbReference type="SMART" id="SM00388">
    <property type="entry name" value="HisKA"/>
    <property type="match status" value="1"/>
</dbReference>
<dbReference type="PANTHER" id="PTHR45436">
    <property type="entry name" value="SENSOR HISTIDINE KINASE YKOH"/>
    <property type="match status" value="1"/>
</dbReference>
<sequence>MSLVPGSTAGAAPSAGGMAAGALRWWRRCSLLQRVLFSIALAAPLVWLLAASLSYRHARHEVHELFDTQMIRLARQIQATLPSAALEDRAAPDARPPGDMGEADLEDMAIAVWDREGRLLLVDREGAQLPNRGDASGFVDLRLGDAGWRAYYLPALDGRWLIAVGQTHNERDEIVEGLVLSQLVPWLLMLPLLLVAMAWAVRQALRPLGELGVEVARRRVDDLEPLPVEQLPRDLQPLAISMNALFLRVDAAIERERRFTGDAAHELRTPLAALRAQWDALRLQHAASGSDDRAANAKMDAGFERLQRLLGQLLELARIDHRSTLVDPRPLDWSALVPSVLDELLPLATRRQVELAVEWPADAPSAALPLAGDGGLMSVLLRNLLDNALNASPPGATVTLLFAADAVEVLDAGPGIDAAALPHLGERFFRAPGSAPGGSGLGLSIATRIAALHGLVLDFELRTPGPGLRARLRRAA</sequence>
<dbReference type="Proteomes" id="UP000293671">
    <property type="component" value="Unassembled WGS sequence"/>
</dbReference>
<dbReference type="SUPFAM" id="SSF47384">
    <property type="entry name" value="Homodimeric domain of signal transducing histidine kinase"/>
    <property type="match status" value="1"/>
</dbReference>
<keyword evidence="9" id="KW-0067">ATP-binding</keyword>
<dbReference type="Pfam" id="PF08521">
    <property type="entry name" value="2CSK_N"/>
    <property type="match status" value="1"/>
</dbReference>
<dbReference type="GO" id="GO:0005886">
    <property type="term" value="C:plasma membrane"/>
    <property type="evidence" value="ECO:0007669"/>
    <property type="project" value="TreeGrafter"/>
</dbReference>
<evidence type="ECO:0000256" key="5">
    <source>
        <dbReference type="ARBA" id="ARBA00022679"/>
    </source>
</evidence>
<dbReference type="InterPro" id="IPR013727">
    <property type="entry name" value="2CSK_N"/>
</dbReference>
<keyword evidence="10 12" id="KW-1133">Transmembrane helix</keyword>
<evidence type="ECO:0000256" key="12">
    <source>
        <dbReference type="SAM" id="Phobius"/>
    </source>
</evidence>
<dbReference type="InterPro" id="IPR005467">
    <property type="entry name" value="His_kinase_dom"/>
</dbReference>
<dbReference type="InterPro" id="IPR036890">
    <property type="entry name" value="HATPase_C_sf"/>
</dbReference>
<dbReference type="AlphaFoldDB" id="A0A4Q7W054"/>
<dbReference type="InterPro" id="IPR003594">
    <property type="entry name" value="HATPase_dom"/>
</dbReference>
<evidence type="ECO:0000256" key="11">
    <source>
        <dbReference type="ARBA" id="ARBA00023012"/>
    </source>
</evidence>
<dbReference type="EC" id="2.7.13.3" evidence="3"/>
<organism evidence="14 15">
    <name type="scientific">Rivibacter subsaxonicus</name>
    <dbReference type="NCBI Taxonomy" id="457575"/>
    <lineage>
        <taxon>Bacteria</taxon>
        <taxon>Pseudomonadati</taxon>
        <taxon>Pseudomonadota</taxon>
        <taxon>Betaproteobacteria</taxon>
        <taxon>Burkholderiales</taxon>
        <taxon>Rivibacter</taxon>
    </lineage>
</organism>
<evidence type="ECO:0000313" key="14">
    <source>
        <dbReference type="EMBL" id="RZU02527.1"/>
    </source>
</evidence>
<dbReference type="SUPFAM" id="SSF55874">
    <property type="entry name" value="ATPase domain of HSP90 chaperone/DNA topoisomerase II/histidine kinase"/>
    <property type="match status" value="1"/>
</dbReference>
<dbReference type="RefSeq" id="WP_242616809.1">
    <property type="nucleotide sequence ID" value="NZ_SHKP01000004.1"/>
</dbReference>
<evidence type="ECO:0000256" key="4">
    <source>
        <dbReference type="ARBA" id="ARBA00022553"/>
    </source>
</evidence>
<dbReference type="InterPro" id="IPR050428">
    <property type="entry name" value="TCS_sensor_his_kinase"/>
</dbReference>
<evidence type="ECO:0000256" key="1">
    <source>
        <dbReference type="ARBA" id="ARBA00000085"/>
    </source>
</evidence>
<keyword evidence="8 14" id="KW-0418">Kinase</keyword>
<dbReference type="Gene3D" id="1.20.5.1040">
    <property type="entry name" value="Sensor protein qsec"/>
    <property type="match status" value="2"/>
</dbReference>
<keyword evidence="7" id="KW-0547">Nucleotide-binding</keyword>
<dbReference type="SMART" id="SM00387">
    <property type="entry name" value="HATPase_c"/>
    <property type="match status" value="1"/>
</dbReference>
<dbReference type="PANTHER" id="PTHR45436:SF14">
    <property type="entry name" value="SENSOR PROTEIN QSEC"/>
    <property type="match status" value="1"/>
</dbReference>
<dbReference type="PROSITE" id="PS50109">
    <property type="entry name" value="HIS_KIN"/>
    <property type="match status" value="1"/>
</dbReference>
<keyword evidence="15" id="KW-1185">Reference proteome</keyword>
<comment type="caution">
    <text evidence="14">The sequence shown here is derived from an EMBL/GenBank/DDBJ whole genome shotgun (WGS) entry which is preliminary data.</text>
</comment>
<proteinExistence type="predicted"/>
<evidence type="ECO:0000256" key="8">
    <source>
        <dbReference type="ARBA" id="ARBA00022777"/>
    </source>
</evidence>
<dbReference type="EMBL" id="SHKP01000004">
    <property type="protein sequence ID" value="RZU02527.1"/>
    <property type="molecule type" value="Genomic_DNA"/>
</dbReference>
<feature type="domain" description="Histidine kinase" evidence="13">
    <location>
        <begin position="262"/>
        <end position="476"/>
    </location>
</feature>
<keyword evidence="4" id="KW-0597">Phosphoprotein</keyword>
<feature type="transmembrane region" description="Helical" evidence="12">
    <location>
        <begin position="35"/>
        <end position="55"/>
    </location>
</feature>
<keyword evidence="5" id="KW-0808">Transferase</keyword>
<keyword evidence="12" id="KW-0472">Membrane</keyword>
<dbReference type="Pfam" id="PF02518">
    <property type="entry name" value="HATPase_c"/>
    <property type="match status" value="1"/>
</dbReference>
<accession>A0A4Q7W054</accession>
<comment type="catalytic activity">
    <reaction evidence="1">
        <text>ATP + protein L-histidine = ADP + protein N-phospho-L-histidine.</text>
        <dbReference type="EC" id="2.7.13.3"/>
    </reaction>
</comment>
<dbReference type="InterPro" id="IPR036097">
    <property type="entry name" value="HisK_dim/P_sf"/>
</dbReference>
<dbReference type="CDD" id="cd00082">
    <property type="entry name" value="HisKA"/>
    <property type="match status" value="1"/>
</dbReference>
<dbReference type="Gene3D" id="3.30.565.10">
    <property type="entry name" value="Histidine kinase-like ATPase, C-terminal domain"/>
    <property type="match status" value="1"/>
</dbReference>
<feature type="transmembrane region" description="Helical" evidence="12">
    <location>
        <begin position="183"/>
        <end position="201"/>
    </location>
</feature>
<evidence type="ECO:0000256" key="9">
    <source>
        <dbReference type="ARBA" id="ARBA00022840"/>
    </source>
</evidence>
<dbReference type="Gene3D" id="1.10.287.130">
    <property type="match status" value="1"/>
</dbReference>
<comment type="subcellular location">
    <subcellularLocation>
        <location evidence="2">Membrane</location>
        <topology evidence="2">Multi-pass membrane protein</topology>
    </subcellularLocation>
</comment>
<evidence type="ECO:0000256" key="6">
    <source>
        <dbReference type="ARBA" id="ARBA00022692"/>
    </source>
</evidence>
<dbReference type="Pfam" id="PF00512">
    <property type="entry name" value="HisKA"/>
    <property type="match status" value="1"/>
</dbReference>
<keyword evidence="6 12" id="KW-0812">Transmembrane</keyword>
<dbReference type="GO" id="GO:0005524">
    <property type="term" value="F:ATP binding"/>
    <property type="evidence" value="ECO:0007669"/>
    <property type="project" value="UniProtKB-KW"/>
</dbReference>
<evidence type="ECO:0000256" key="3">
    <source>
        <dbReference type="ARBA" id="ARBA00012438"/>
    </source>
</evidence>